<dbReference type="OrthoDB" id="5952844at2"/>
<dbReference type="RefSeq" id="WP_103787400.1">
    <property type="nucleotide sequence ID" value="NZ_PQVF01000001.1"/>
</dbReference>
<organism evidence="1 2">
    <name type="scientific">Solitalea longa</name>
    <dbReference type="NCBI Taxonomy" id="2079460"/>
    <lineage>
        <taxon>Bacteria</taxon>
        <taxon>Pseudomonadati</taxon>
        <taxon>Bacteroidota</taxon>
        <taxon>Sphingobacteriia</taxon>
        <taxon>Sphingobacteriales</taxon>
        <taxon>Sphingobacteriaceae</taxon>
        <taxon>Solitalea</taxon>
    </lineage>
</organism>
<protein>
    <submittedName>
        <fullName evidence="1">Uncharacterized protein</fullName>
    </submittedName>
</protein>
<evidence type="ECO:0000313" key="1">
    <source>
        <dbReference type="EMBL" id="POY39298.1"/>
    </source>
</evidence>
<gene>
    <name evidence="1" type="ORF">C3K47_02030</name>
</gene>
<proteinExistence type="predicted"/>
<name>A0A2S5A9P5_9SPHI</name>
<dbReference type="Proteomes" id="UP000236893">
    <property type="component" value="Unassembled WGS sequence"/>
</dbReference>
<dbReference type="EMBL" id="PQVF01000001">
    <property type="protein sequence ID" value="POY39298.1"/>
    <property type="molecule type" value="Genomic_DNA"/>
</dbReference>
<reference evidence="1 2" key="1">
    <citation type="submission" date="2018-01" db="EMBL/GenBank/DDBJ databases">
        <authorList>
            <person name="Gaut B.S."/>
            <person name="Morton B.R."/>
            <person name="Clegg M.T."/>
            <person name="Duvall M.R."/>
        </authorList>
    </citation>
    <scope>NUCLEOTIDE SEQUENCE [LARGE SCALE GENOMIC DNA]</scope>
    <source>
        <strain evidence="1 2">HR-AV</strain>
    </source>
</reference>
<comment type="caution">
    <text evidence="1">The sequence shown here is derived from an EMBL/GenBank/DDBJ whole genome shotgun (WGS) entry which is preliminary data.</text>
</comment>
<evidence type="ECO:0000313" key="2">
    <source>
        <dbReference type="Proteomes" id="UP000236893"/>
    </source>
</evidence>
<accession>A0A2S5A9P5</accession>
<sequence>MQGIAAQLADTKVLLDADNYGNVLTCIVPFEIMPKKMHRVLAVFQDVKQHYASVKSLVTQNQTTANPVNN</sequence>
<dbReference type="AlphaFoldDB" id="A0A2S5A9P5"/>
<keyword evidence="2" id="KW-1185">Reference proteome</keyword>